<name>A0ABW4N408_9CAUL</name>
<feature type="chain" id="PRO_5047344555" evidence="6">
    <location>
        <begin position="20"/>
        <end position="311"/>
    </location>
</feature>
<gene>
    <name evidence="7" type="ORF">ACFSC0_15020</name>
</gene>
<keyword evidence="4" id="KW-0564">Palmitate</keyword>
<protein>
    <submittedName>
        <fullName evidence="7">CsgG/HfaB family protein</fullName>
    </submittedName>
</protein>
<organism evidence="7 8">
    <name type="scientific">Phenylobacterium terrae</name>
    <dbReference type="NCBI Taxonomy" id="2665495"/>
    <lineage>
        <taxon>Bacteria</taxon>
        <taxon>Pseudomonadati</taxon>
        <taxon>Pseudomonadota</taxon>
        <taxon>Alphaproteobacteria</taxon>
        <taxon>Caulobacterales</taxon>
        <taxon>Caulobacteraceae</taxon>
        <taxon>Phenylobacterium</taxon>
    </lineage>
</organism>
<proteinExistence type="predicted"/>
<dbReference type="Gene3D" id="3.40.50.10610">
    <property type="entry name" value="ABC-type transport auxiliary lipoprotein component"/>
    <property type="match status" value="1"/>
</dbReference>
<feature type="signal peptide" evidence="6">
    <location>
        <begin position="1"/>
        <end position="19"/>
    </location>
</feature>
<evidence type="ECO:0000256" key="3">
    <source>
        <dbReference type="ARBA" id="ARBA00023136"/>
    </source>
</evidence>
<evidence type="ECO:0000256" key="6">
    <source>
        <dbReference type="SAM" id="SignalP"/>
    </source>
</evidence>
<dbReference type="Proteomes" id="UP001597237">
    <property type="component" value="Unassembled WGS sequence"/>
</dbReference>
<keyword evidence="2 6" id="KW-0732">Signal</keyword>
<evidence type="ECO:0000256" key="4">
    <source>
        <dbReference type="ARBA" id="ARBA00023139"/>
    </source>
</evidence>
<dbReference type="InterPro" id="IPR005534">
    <property type="entry name" value="Curli_assmbl/transp-comp_CsgG"/>
</dbReference>
<dbReference type="PANTHER" id="PTHR41164:SF1">
    <property type="entry name" value="CURLI PRODUCTION ASSEMBLY_TRANSPORT COMPONENT CSGG"/>
    <property type="match status" value="1"/>
</dbReference>
<evidence type="ECO:0000313" key="7">
    <source>
        <dbReference type="EMBL" id="MFD1784714.1"/>
    </source>
</evidence>
<dbReference type="PANTHER" id="PTHR41164">
    <property type="entry name" value="CURLI PRODUCTION ASSEMBLY/TRANSPORT COMPONENT CSGG"/>
    <property type="match status" value="1"/>
</dbReference>
<accession>A0ABW4N408</accession>
<evidence type="ECO:0000256" key="1">
    <source>
        <dbReference type="ARBA" id="ARBA00022475"/>
    </source>
</evidence>
<keyword evidence="3" id="KW-0472">Membrane</keyword>
<reference evidence="8" key="1">
    <citation type="journal article" date="2019" name="Int. J. Syst. Evol. Microbiol.">
        <title>The Global Catalogue of Microorganisms (GCM) 10K type strain sequencing project: providing services to taxonomists for standard genome sequencing and annotation.</title>
        <authorList>
            <consortium name="The Broad Institute Genomics Platform"/>
            <consortium name="The Broad Institute Genome Sequencing Center for Infectious Disease"/>
            <person name="Wu L."/>
            <person name="Ma J."/>
        </authorList>
    </citation>
    <scope>NUCLEOTIDE SEQUENCE [LARGE SCALE GENOMIC DNA]</scope>
    <source>
        <strain evidence="8">DFY28</strain>
    </source>
</reference>
<comment type="caution">
    <text evidence="7">The sequence shown here is derived from an EMBL/GenBank/DDBJ whole genome shotgun (WGS) entry which is preliminary data.</text>
</comment>
<keyword evidence="5" id="KW-0449">Lipoprotein</keyword>
<evidence type="ECO:0000256" key="5">
    <source>
        <dbReference type="ARBA" id="ARBA00023288"/>
    </source>
</evidence>
<evidence type="ECO:0000313" key="8">
    <source>
        <dbReference type="Proteomes" id="UP001597237"/>
    </source>
</evidence>
<keyword evidence="8" id="KW-1185">Reference proteome</keyword>
<dbReference type="Pfam" id="PF03783">
    <property type="entry name" value="CsgG"/>
    <property type="match status" value="1"/>
</dbReference>
<dbReference type="EMBL" id="JBHUEY010000006">
    <property type="protein sequence ID" value="MFD1784714.1"/>
    <property type="molecule type" value="Genomic_DNA"/>
</dbReference>
<evidence type="ECO:0000256" key="2">
    <source>
        <dbReference type="ARBA" id="ARBA00022729"/>
    </source>
</evidence>
<dbReference type="RefSeq" id="WP_377280853.1">
    <property type="nucleotide sequence ID" value="NZ_JBHRSI010000002.1"/>
</dbReference>
<sequence>MRRFFIGAAAAMLATSSHAQAPRPPEEIAAPAAQAAPVASRPTLKRKVAVGRFSNSTRYGKALLLDTEADPLANQAADMLTARLVDTGHFMVFERTDMDAVLREQGSGAPGKLVGVDTLIVGSVTEFGRKLEGKAGFLNSKTRQVATATVEVRLVDVATGQAFFSTSGRGEAAVEVGEVAGFGSRAGYDATLNDRAISAAVSDLMTNVVQKLQERRWFTDILQVRGDQVYLTGGPSQGLSAGDTLAVELLGETLVSGQTGLPIRLPGREVARVQIVSFFGEGPESEGAIARLVQGQIPPDNLKALRVIEVR</sequence>
<keyword evidence="1" id="KW-1003">Cell membrane</keyword>